<reference evidence="1 2" key="1">
    <citation type="journal article" date="2019" name="Nat. Med.">
        <title>A library of human gut bacterial isolates paired with longitudinal multiomics data enables mechanistic microbiome research.</title>
        <authorList>
            <person name="Poyet M."/>
            <person name="Groussin M."/>
            <person name="Gibbons S.M."/>
            <person name="Avila-Pacheco J."/>
            <person name="Jiang X."/>
            <person name="Kearney S.M."/>
            <person name="Perrotta A.R."/>
            <person name="Berdy B."/>
            <person name="Zhao S."/>
            <person name="Lieberman T.D."/>
            <person name="Swanson P.K."/>
            <person name="Smith M."/>
            <person name="Roesemann S."/>
            <person name="Alexander J.E."/>
            <person name="Rich S.A."/>
            <person name="Livny J."/>
            <person name="Vlamakis H."/>
            <person name="Clish C."/>
            <person name="Bullock K."/>
            <person name="Deik A."/>
            <person name="Scott J."/>
            <person name="Pierce K.A."/>
            <person name="Xavier R.J."/>
            <person name="Alm E.J."/>
        </authorList>
    </citation>
    <scope>NUCLEOTIDE SEQUENCE [LARGE SCALE GENOMIC DNA]</scope>
    <source>
        <strain evidence="1 2">BIOML-A134</strain>
    </source>
</reference>
<gene>
    <name evidence="1" type="ORF">F3D66_29380</name>
</gene>
<dbReference type="AlphaFoldDB" id="A0A5M5DVD1"/>
<accession>A0A5M5DVD1</accession>
<protein>
    <recommendedName>
        <fullName evidence="3">Plasmid maintenance system killer protein</fullName>
    </recommendedName>
</protein>
<organism evidence="1 2">
    <name type="scientific">Bacteroides ovatus</name>
    <dbReference type="NCBI Taxonomy" id="28116"/>
    <lineage>
        <taxon>Bacteria</taxon>
        <taxon>Pseudomonadati</taxon>
        <taxon>Bacteroidota</taxon>
        <taxon>Bacteroidia</taxon>
        <taxon>Bacteroidales</taxon>
        <taxon>Bacteroidaceae</taxon>
        <taxon>Bacteroides</taxon>
    </lineage>
</organism>
<evidence type="ECO:0000313" key="1">
    <source>
        <dbReference type="EMBL" id="KAA4088783.1"/>
    </source>
</evidence>
<dbReference type="Proteomes" id="UP000473905">
    <property type="component" value="Unassembled WGS sequence"/>
</dbReference>
<comment type="caution">
    <text evidence="1">The sequence shown here is derived from an EMBL/GenBank/DDBJ whole genome shotgun (WGS) entry which is preliminary data.</text>
</comment>
<dbReference type="EMBL" id="VWKB01000068">
    <property type="protein sequence ID" value="KAA4088783.1"/>
    <property type="molecule type" value="Genomic_DNA"/>
</dbReference>
<dbReference type="RefSeq" id="WP_004320271.1">
    <property type="nucleotide sequence ID" value="NZ_JADNNE010000077.1"/>
</dbReference>
<name>A0A5M5DVD1_BACOV</name>
<proteinExistence type="predicted"/>
<evidence type="ECO:0000313" key="2">
    <source>
        <dbReference type="Proteomes" id="UP000473905"/>
    </source>
</evidence>
<keyword evidence="2" id="KW-1185">Reference proteome</keyword>
<sequence>MIKVEIQDDDLRELILYGMNAGKYKRIARDKKFVKKLTDIYNLMKSVEHVSKLRDYSFLHYEQLRHISLSSVRIFNNRVERLLFRETETGLEITLIELNDDHYGNKK</sequence>
<evidence type="ECO:0008006" key="3">
    <source>
        <dbReference type="Google" id="ProtNLM"/>
    </source>
</evidence>